<dbReference type="Proteomes" id="UP000238081">
    <property type="component" value="Unassembled WGS sequence"/>
</dbReference>
<keyword evidence="4 8" id="KW-0812">Transmembrane</keyword>
<keyword evidence="6 8" id="KW-1133">Transmembrane helix</keyword>
<dbReference type="InterPro" id="IPR000515">
    <property type="entry name" value="MetI-like"/>
</dbReference>
<sequence length="221" mass="24462">MQFLELLKDSLPSLTSGLLVTIKISIISIIIAVILGIVFGIFSISKNKILKTLYIIYLYIIRGTPLMVQALIIYFGIAPLIVERSNPMYCAIIALALNAGAYMSEIFRAGIQAVDVGQMEASRSLGLGYLKTMQKVILPQAIKVMIPSIINQFIVTIKDTSILTVITIRELTASGQIIVARNFKPLETYAIVGIMYFILITTLSILSKYIERSLHHGHKSK</sequence>
<name>A0A2S7F830_CLOBU</name>
<keyword evidence="3" id="KW-1003">Cell membrane</keyword>
<dbReference type="NCBIfam" id="TIGR01726">
    <property type="entry name" value="HEQRo_perm_3TM"/>
    <property type="match status" value="1"/>
</dbReference>
<evidence type="ECO:0000313" key="13">
    <source>
        <dbReference type="EMBL" id="QMW89538.1"/>
    </source>
</evidence>
<proteinExistence type="inferred from homology"/>
<reference evidence="12 14" key="1">
    <citation type="submission" date="2016-01" db="EMBL/GenBank/DDBJ databases">
        <title>Characterization of the Clostridium difficile lineages that are prevalent in Hong Kong and China.</title>
        <authorList>
            <person name="Kwok J.S.-L."/>
            <person name="Lam W.-Y."/>
            <person name="Ip M."/>
            <person name="Chan T.-F."/>
            <person name="Hawkey P.M."/>
            <person name="Tsui S.K.-W."/>
        </authorList>
    </citation>
    <scope>NUCLEOTIDE SEQUENCE [LARGE SCALE GENOMIC DNA]</scope>
    <source>
        <strain evidence="12 14">300064</strain>
    </source>
</reference>
<evidence type="ECO:0000259" key="9">
    <source>
        <dbReference type="PROSITE" id="PS50928"/>
    </source>
</evidence>
<evidence type="ECO:0000256" key="4">
    <source>
        <dbReference type="ARBA" id="ARBA00022692"/>
    </source>
</evidence>
<evidence type="ECO:0000313" key="14">
    <source>
        <dbReference type="Proteomes" id="UP000238081"/>
    </source>
</evidence>
<reference evidence="13 17" key="2">
    <citation type="submission" date="2019-05" db="EMBL/GenBank/DDBJ databases">
        <authorList>
            <person name="Schori C."/>
            <person name="Ahrens C."/>
        </authorList>
    </citation>
    <scope>NUCLEOTIDE SEQUENCE [LARGE SCALE GENOMIC DNA]</scope>
    <source>
        <strain evidence="13 17">DSM 10702</strain>
    </source>
</reference>
<dbReference type="EMBL" id="LRDH01000122">
    <property type="protein sequence ID" value="PPV13394.1"/>
    <property type="molecule type" value="Genomic_DNA"/>
</dbReference>
<dbReference type="Proteomes" id="UP000321089">
    <property type="component" value="Unassembled WGS sequence"/>
</dbReference>
<dbReference type="RefSeq" id="WP_003433354.1">
    <property type="nucleotide sequence ID" value="NZ_AP019716.1"/>
</dbReference>
<comment type="subcellular location">
    <subcellularLocation>
        <location evidence="1 8">Cell membrane</location>
        <topology evidence="1 8">Multi-pass membrane protein</topology>
    </subcellularLocation>
</comment>
<evidence type="ECO:0000313" key="17">
    <source>
        <dbReference type="Proteomes" id="UP000515243"/>
    </source>
</evidence>
<evidence type="ECO:0000313" key="10">
    <source>
        <dbReference type="EMBL" id="GEQ21146.1"/>
    </source>
</evidence>
<dbReference type="SUPFAM" id="SSF161098">
    <property type="entry name" value="MetI-like"/>
    <property type="match status" value="1"/>
</dbReference>
<evidence type="ECO:0000256" key="3">
    <source>
        <dbReference type="ARBA" id="ARBA00022475"/>
    </source>
</evidence>
<dbReference type="PROSITE" id="PS50928">
    <property type="entry name" value="ABC_TM1"/>
    <property type="match status" value="1"/>
</dbReference>
<dbReference type="KEGG" id="cbut:ATN24_00640"/>
<evidence type="ECO:0000256" key="2">
    <source>
        <dbReference type="ARBA" id="ARBA00022448"/>
    </source>
</evidence>
<reference evidence="10 15" key="3">
    <citation type="submission" date="2019-07" db="EMBL/GenBank/DDBJ databases">
        <title>Whole genome shotgun sequence of Clostridium butyricum NBRC 3858.</title>
        <authorList>
            <person name="Hosoyama A."/>
            <person name="Uohara A."/>
            <person name="Ohji S."/>
            <person name="Ichikawa N."/>
        </authorList>
    </citation>
    <scope>NUCLEOTIDE SEQUENCE [LARGE SCALE GENOMIC DNA]</scope>
    <source>
        <strain evidence="10 15">NBRC 3858</strain>
    </source>
</reference>
<evidence type="ECO:0000313" key="11">
    <source>
        <dbReference type="EMBL" id="NAS18949.1"/>
    </source>
</evidence>
<dbReference type="OrthoDB" id="9787841at2"/>
<dbReference type="InterPro" id="IPR010065">
    <property type="entry name" value="AA_ABC_transptr_permease_3TM"/>
</dbReference>
<dbReference type="GeneID" id="92942649"/>
<evidence type="ECO:0000256" key="7">
    <source>
        <dbReference type="ARBA" id="ARBA00023136"/>
    </source>
</evidence>
<dbReference type="Gene3D" id="1.10.3720.10">
    <property type="entry name" value="MetI-like"/>
    <property type="match status" value="1"/>
</dbReference>
<dbReference type="FunFam" id="1.10.3720.10:FF:000033">
    <property type="entry name" value="Polar amino acid ABC transporter permease"/>
    <property type="match status" value="1"/>
</dbReference>
<keyword evidence="5" id="KW-0029">Amino-acid transport</keyword>
<dbReference type="GO" id="GO:0043190">
    <property type="term" value="C:ATP-binding cassette (ABC) transporter complex"/>
    <property type="evidence" value="ECO:0007669"/>
    <property type="project" value="InterPro"/>
</dbReference>
<evidence type="ECO:0000256" key="6">
    <source>
        <dbReference type="ARBA" id="ARBA00022989"/>
    </source>
</evidence>
<evidence type="ECO:0000313" key="16">
    <source>
        <dbReference type="Proteomes" id="UP000474042"/>
    </source>
</evidence>
<organism evidence="12 14">
    <name type="scientific">Clostridium butyricum</name>
    <dbReference type="NCBI Taxonomy" id="1492"/>
    <lineage>
        <taxon>Bacteria</taxon>
        <taxon>Bacillati</taxon>
        <taxon>Bacillota</taxon>
        <taxon>Clostridia</taxon>
        <taxon>Eubacteriales</taxon>
        <taxon>Clostridiaceae</taxon>
        <taxon>Clostridium</taxon>
    </lineage>
</organism>
<dbReference type="GO" id="GO:0006865">
    <property type="term" value="P:amino acid transport"/>
    <property type="evidence" value="ECO:0007669"/>
    <property type="project" value="UniProtKB-KW"/>
</dbReference>
<dbReference type="EMBL" id="CP040626">
    <property type="protein sequence ID" value="QMW89538.1"/>
    <property type="molecule type" value="Genomic_DNA"/>
</dbReference>
<feature type="transmembrane region" description="Helical" evidence="8">
    <location>
        <begin position="20"/>
        <end position="42"/>
    </location>
</feature>
<evidence type="ECO:0000256" key="5">
    <source>
        <dbReference type="ARBA" id="ARBA00022970"/>
    </source>
</evidence>
<keyword evidence="7 8" id="KW-0472">Membrane</keyword>
<dbReference type="CDD" id="cd06261">
    <property type="entry name" value="TM_PBP2"/>
    <property type="match status" value="1"/>
</dbReference>
<keyword evidence="2 8" id="KW-0813">Transport</keyword>
<dbReference type="EMBL" id="WOFV02000049">
    <property type="protein sequence ID" value="NAS18949.1"/>
    <property type="molecule type" value="Genomic_DNA"/>
</dbReference>
<dbReference type="GO" id="GO:0022857">
    <property type="term" value="F:transmembrane transporter activity"/>
    <property type="evidence" value="ECO:0007669"/>
    <property type="project" value="InterPro"/>
</dbReference>
<protein>
    <submittedName>
        <fullName evidence="11">ABC transporter permease subunit</fullName>
    </submittedName>
    <submittedName>
        <fullName evidence="12">Amino acid ABC transporter permease</fullName>
    </submittedName>
</protein>
<dbReference type="Pfam" id="PF00528">
    <property type="entry name" value="BPD_transp_1"/>
    <property type="match status" value="1"/>
</dbReference>
<comment type="similarity">
    <text evidence="8">Belongs to the binding-protein-dependent transport system permease family.</text>
</comment>
<evidence type="ECO:0000256" key="8">
    <source>
        <dbReference type="RuleBase" id="RU363032"/>
    </source>
</evidence>
<feature type="transmembrane region" description="Helical" evidence="8">
    <location>
        <begin position="54"/>
        <end position="77"/>
    </location>
</feature>
<dbReference type="InterPro" id="IPR043429">
    <property type="entry name" value="ArtM/GltK/GlnP/TcyL/YhdX-like"/>
</dbReference>
<feature type="transmembrane region" description="Helical" evidence="8">
    <location>
        <begin position="189"/>
        <end position="210"/>
    </location>
</feature>
<evidence type="ECO:0000256" key="1">
    <source>
        <dbReference type="ARBA" id="ARBA00004651"/>
    </source>
</evidence>
<dbReference type="PANTHER" id="PTHR30614:SF46">
    <property type="entry name" value="ABC TRANSPORTER MEMBRANE SPANNING PERMEASE-GLUTAMINE TRANSPORT"/>
    <property type="match status" value="1"/>
</dbReference>
<reference evidence="11 16" key="4">
    <citation type="submission" date="2020-01" db="EMBL/GenBank/DDBJ databases">
        <title>Genome sequence of a 1,3-propanediol producer, Clostridium butyricum S3.</title>
        <authorList>
            <person name="Zhou J."/>
        </authorList>
    </citation>
    <scope>NUCLEOTIDE SEQUENCE [LARGE SCALE GENOMIC DNA]</scope>
    <source>
        <strain evidence="11 16">S3</strain>
    </source>
</reference>
<evidence type="ECO:0000313" key="12">
    <source>
        <dbReference type="EMBL" id="PPV13394.1"/>
    </source>
</evidence>
<feature type="domain" description="ABC transmembrane type-1" evidence="9">
    <location>
        <begin position="18"/>
        <end position="207"/>
    </location>
</feature>
<dbReference type="Proteomes" id="UP000474042">
    <property type="component" value="Unassembled WGS sequence"/>
</dbReference>
<evidence type="ECO:0000313" key="15">
    <source>
        <dbReference type="Proteomes" id="UP000321089"/>
    </source>
</evidence>
<dbReference type="EMBL" id="BKBC01000017">
    <property type="protein sequence ID" value="GEQ21146.1"/>
    <property type="molecule type" value="Genomic_DNA"/>
</dbReference>
<gene>
    <name evidence="12" type="ORF">AWN73_16515</name>
    <name evidence="10" type="ORF">CBU02nite_16520</name>
    <name evidence="13" type="ORF">FF104_00790</name>
    <name evidence="11" type="ORF">GND98_013990</name>
</gene>
<accession>A0A2S7F830</accession>
<dbReference type="InterPro" id="IPR035906">
    <property type="entry name" value="MetI-like_sf"/>
</dbReference>
<dbReference type="Proteomes" id="UP000515243">
    <property type="component" value="Chromosome 1"/>
</dbReference>
<dbReference type="PANTHER" id="PTHR30614">
    <property type="entry name" value="MEMBRANE COMPONENT OF AMINO ACID ABC TRANSPORTER"/>
    <property type="match status" value="1"/>
</dbReference>
<dbReference type="AlphaFoldDB" id="A0A2S7F830"/>